<dbReference type="EMBL" id="CP002582">
    <property type="protein sequence ID" value="ADZ82777.1"/>
    <property type="molecule type" value="Genomic_DNA"/>
</dbReference>
<accession>F2JRG8</accession>
<name>F2JRG8_CELLD</name>
<proteinExistence type="predicted"/>
<dbReference type="KEGG" id="cle:Clole_1045"/>
<dbReference type="SUPFAM" id="SSF52218">
    <property type="entry name" value="Flavoproteins"/>
    <property type="match status" value="1"/>
</dbReference>
<evidence type="ECO:0000313" key="3">
    <source>
        <dbReference type="EMBL" id="ADZ82777.1"/>
    </source>
</evidence>
<feature type="domain" description="SCP2" evidence="1">
    <location>
        <begin position="303"/>
        <end position="382"/>
    </location>
</feature>
<feature type="domain" description="NADPH-dependent FMN reductase-like" evidence="2">
    <location>
        <begin position="19"/>
        <end position="127"/>
    </location>
</feature>
<dbReference type="Pfam" id="PF02036">
    <property type="entry name" value="SCP2"/>
    <property type="match status" value="1"/>
</dbReference>
<dbReference type="SUPFAM" id="SSF55718">
    <property type="entry name" value="SCP-like"/>
    <property type="match status" value="1"/>
</dbReference>
<dbReference type="Gene3D" id="3.30.1050.10">
    <property type="entry name" value="SCP2 sterol-binding domain"/>
    <property type="match status" value="1"/>
</dbReference>
<evidence type="ECO:0000313" key="4">
    <source>
        <dbReference type="Proteomes" id="UP000008467"/>
    </source>
</evidence>
<organism evidence="3 4">
    <name type="scientific">Cellulosilyticum lentocellum (strain ATCC 49066 / DSM 5427 / NCIMB 11756 / RHM5)</name>
    <name type="common">Clostridium lentocellum</name>
    <dbReference type="NCBI Taxonomy" id="642492"/>
    <lineage>
        <taxon>Bacteria</taxon>
        <taxon>Bacillati</taxon>
        <taxon>Bacillota</taxon>
        <taxon>Clostridia</taxon>
        <taxon>Lachnospirales</taxon>
        <taxon>Cellulosilyticaceae</taxon>
        <taxon>Cellulosilyticum</taxon>
    </lineage>
</organism>
<dbReference type="HOGENOM" id="CLU_839080_0_0_9"/>
<dbReference type="eggNOG" id="COG0655">
    <property type="taxonomic scope" value="Bacteria"/>
</dbReference>
<dbReference type="Proteomes" id="UP000008467">
    <property type="component" value="Chromosome"/>
</dbReference>
<dbReference type="InterPro" id="IPR005025">
    <property type="entry name" value="FMN_Rdtase-like_dom"/>
</dbReference>
<protein>
    <submittedName>
        <fullName evidence="3">Sterol-binding domain protein</fullName>
    </submittedName>
</protein>
<dbReference type="STRING" id="642492.Clole_1045"/>
<dbReference type="Pfam" id="PF03358">
    <property type="entry name" value="FMN_red"/>
    <property type="match status" value="1"/>
</dbReference>
<dbReference type="InterPro" id="IPR003033">
    <property type="entry name" value="SCP2_sterol-bd_dom"/>
</dbReference>
<keyword evidence="4" id="KW-1185">Reference proteome</keyword>
<evidence type="ECO:0000259" key="2">
    <source>
        <dbReference type="Pfam" id="PF03358"/>
    </source>
</evidence>
<dbReference type="GO" id="GO:0016491">
    <property type="term" value="F:oxidoreductase activity"/>
    <property type="evidence" value="ECO:0007669"/>
    <property type="project" value="InterPro"/>
</dbReference>
<dbReference type="AlphaFoldDB" id="F2JRG8"/>
<reference evidence="3 4" key="1">
    <citation type="journal article" date="2011" name="J. Bacteriol.">
        <title>Complete genome sequence of the cellulose-degrading bacterium Cellulosilyticum lentocellum.</title>
        <authorList>
            <consortium name="US DOE Joint Genome Institute"/>
            <person name="Miller D.A."/>
            <person name="Suen G."/>
            <person name="Bruce D."/>
            <person name="Copeland A."/>
            <person name="Cheng J.F."/>
            <person name="Detter C."/>
            <person name="Goodwin L.A."/>
            <person name="Han C.S."/>
            <person name="Hauser L.J."/>
            <person name="Land M.L."/>
            <person name="Lapidus A."/>
            <person name="Lucas S."/>
            <person name="Meincke L."/>
            <person name="Pitluck S."/>
            <person name="Tapia R."/>
            <person name="Teshima H."/>
            <person name="Woyke T."/>
            <person name="Fox B.G."/>
            <person name="Angert E.R."/>
            <person name="Currie C.R."/>
        </authorList>
    </citation>
    <scope>NUCLEOTIDE SEQUENCE [LARGE SCALE GENOMIC DNA]</scope>
    <source>
        <strain evidence="4">ATCC 49066 / DSM 5427 / NCIMB 11756 / RHM5</strain>
    </source>
</reference>
<dbReference type="Gene3D" id="3.40.50.360">
    <property type="match status" value="1"/>
</dbReference>
<dbReference type="InterPro" id="IPR036527">
    <property type="entry name" value="SCP2_sterol-bd_dom_sf"/>
</dbReference>
<gene>
    <name evidence="3" type="ordered locus">Clole_1045</name>
</gene>
<dbReference type="RefSeq" id="WP_013656076.1">
    <property type="nucleotide sequence ID" value="NC_015275.1"/>
</dbReference>
<sequence>MKITLLLAQCTPEPLIYSLNIILKVLKELDVEVHKIELNKLPYFDGKKNKEIEKVMQTLAESKGVIAMTMVPMLSMHGAMQSFFDSATLYEDYYFNKPLLAVTYSEWLGEQEAANLMLRCWNILGGTDGGKLFFNKQTDMTQMQERLEREVEDFYRLVKQERMNVISSERFIFYGMKKGNLSHLIQEEPSVTTEIEKEKPVEIRSFADLIREEANKKQVSTEIDTDVEKRGESEHIINLSTKEQTIKEIANLLQREVDEEGFKEFNTGIYTRPPQFLGANANSKRLQQIPHYFIAQFDKELDLILRYHITDIEEEGYIIIKDGDCWFKEEIDGSPTVEMILSEEVLQSILTKKITYQKAFMLGKLKVKGNFAILPKLDQVFKTL</sequence>
<dbReference type="InterPro" id="IPR029039">
    <property type="entry name" value="Flavoprotein-like_sf"/>
</dbReference>
<evidence type="ECO:0000259" key="1">
    <source>
        <dbReference type="Pfam" id="PF02036"/>
    </source>
</evidence>